<dbReference type="Proteomes" id="UP000005824">
    <property type="component" value="Unassembled WGS sequence"/>
</dbReference>
<dbReference type="AlphaFoldDB" id="B4CXP3"/>
<evidence type="ECO:0000313" key="2">
    <source>
        <dbReference type="Proteomes" id="UP000005824"/>
    </source>
</evidence>
<proteinExistence type="predicted"/>
<accession>B4CXP3</accession>
<gene>
    <name evidence="1" type="ORF">CfE428DRAFT_1334</name>
</gene>
<sequence length="91" mass="9638">MNIRFGVELETKVPRTCGLAVGGYHAGYPVRSARATNGETLTAPTFNGATWRADRDGSITCEPGEMPCEFVSPILHGTEGVEALWPASSIG</sequence>
<reference evidence="1 2" key="1">
    <citation type="journal article" date="2011" name="J. Bacteriol.">
        <title>Genome sequence of Chthoniobacter flavus Ellin428, an aerobic heterotrophic soil bacterium.</title>
        <authorList>
            <person name="Kant R."/>
            <person name="van Passel M.W."/>
            <person name="Palva A."/>
            <person name="Lucas S."/>
            <person name="Lapidus A."/>
            <person name="Glavina Del Rio T."/>
            <person name="Dalin E."/>
            <person name="Tice H."/>
            <person name="Bruce D."/>
            <person name="Goodwin L."/>
            <person name="Pitluck S."/>
            <person name="Larimer F.W."/>
            <person name="Land M.L."/>
            <person name="Hauser L."/>
            <person name="Sangwan P."/>
            <person name="de Vos W.M."/>
            <person name="Janssen P.H."/>
            <person name="Smidt H."/>
        </authorList>
    </citation>
    <scope>NUCLEOTIDE SEQUENCE [LARGE SCALE GENOMIC DNA]</scope>
    <source>
        <strain evidence="1 2">Ellin428</strain>
    </source>
</reference>
<organism evidence="1 2">
    <name type="scientific">Chthoniobacter flavus Ellin428</name>
    <dbReference type="NCBI Taxonomy" id="497964"/>
    <lineage>
        <taxon>Bacteria</taxon>
        <taxon>Pseudomonadati</taxon>
        <taxon>Verrucomicrobiota</taxon>
        <taxon>Spartobacteria</taxon>
        <taxon>Chthoniobacterales</taxon>
        <taxon>Chthoniobacteraceae</taxon>
        <taxon>Chthoniobacter</taxon>
    </lineage>
</organism>
<dbReference type="InParanoid" id="B4CXP3"/>
<keyword evidence="2" id="KW-1185">Reference proteome</keyword>
<name>B4CXP3_9BACT</name>
<evidence type="ECO:0000313" key="1">
    <source>
        <dbReference type="EMBL" id="EDY21041.1"/>
    </source>
</evidence>
<dbReference type="EMBL" id="ABVL01000003">
    <property type="protein sequence ID" value="EDY21041.1"/>
    <property type="molecule type" value="Genomic_DNA"/>
</dbReference>
<dbReference type="STRING" id="497964.CfE428DRAFT_1334"/>
<comment type="caution">
    <text evidence="1">The sequence shown here is derived from an EMBL/GenBank/DDBJ whole genome shotgun (WGS) entry which is preliminary data.</text>
</comment>
<protein>
    <submittedName>
        <fullName evidence="1">Uncharacterized protein</fullName>
    </submittedName>
</protein>